<evidence type="ECO:0000313" key="3">
    <source>
        <dbReference type="Proteomes" id="UP000482960"/>
    </source>
</evidence>
<keyword evidence="3" id="KW-1185">Reference proteome</keyword>
<dbReference type="EMBL" id="BLPG01000002">
    <property type="protein sequence ID" value="GFJ96028.1"/>
    <property type="molecule type" value="Genomic_DNA"/>
</dbReference>
<reference evidence="2 3" key="2">
    <citation type="submission" date="2020-03" db="EMBL/GenBank/DDBJ databases">
        <authorList>
            <person name="Ichikawa N."/>
            <person name="Kimura A."/>
            <person name="Kitahashi Y."/>
            <person name="Uohara A."/>
        </authorList>
    </citation>
    <scope>NUCLEOTIDE SEQUENCE [LARGE SCALE GENOMIC DNA]</scope>
    <source>
        <strain evidence="2 3">NBRC 108638</strain>
    </source>
</reference>
<dbReference type="Proteomes" id="UP000482960">
    <property type="component" value="Unassembled WGS sequence"/>
</dbReference>
<proteinExistence type="predicted"/>
<evidence type="ECO:0000256" key="1">
    <source>
        <dbReference type="SAM" id="MobiDB-lite"/>
    </source>
</evidence>
<name>A0A6V8LMD9_9ACTN</name>
<comment type="caution">
    <text evidence="2">The sequence shown here is derived from an EMBL/GenBank/DDBJ whole genome shotgun (WGS) entry which is preliminary data.</text>
</comment>
<accession>A0A6V8LMD9</accession>
<feature type="compositionally biased region" description="Basic and acidic residues" evidence="1">
    <location>
        <begin position="49"/>
        <end position="73"/>
    </location>
</feature>
<dbReference type="AlphaFoldDB" id="A0A6V8LMD9"/>
<sequence>MLHHHLSGTPVHLDHQDPSLRCPRSGGNSLRRHAGDLPARAAGTGVPRRPVEDHDAHYPDAHKPILDGAEPHLETQPYPTGHTITVAGVRIDANADPNVGANVGAVSASADG</sequence>
<organism evidence="2 3">
    <name type="scientific">Phytohabitans rumicis</name>
    <dbReference type="NCBI Taxonomy" id="1076125"/>
    <lineage>
        <taxon>Bacteria</taxon>
        <taxon>Bacillati</taxon>
        <taxon>Actinomycetota</taxon>
        <taxon>Actinomycetes</taxon>
        <taxon>Micromonosporales</taxon>
        <taxon>Micromonosporaceae</taxon>
    </lineage>
</organism>
<gene>
    <name evidence="2" type="ORF">Prum_096700</name>
</gene>
<evidence type="ECO:0000313" key="2">
    <source>
        <dbReference type="EMBL" id="GFJ96028.1"/>
    </source>
</evidence>
<reference evidence="2 3" key="1">
    <citation type="submission" date="2020-03" db="EMBL/GenBank/DDBJ databases">
        <title>Whole genome shotgun sequence of Phytohabitans rumicis NBRC 108638.</title>
        <authorList>
            <person name="Komaki H."/>
            <person name="Tamura T."/>
        </authorList>
    </citation>
    <scope>NUCLEOTIDE SEQUENCE [LARGE SCALE GENOMIC DNA]</scope>
    <source>
        <strain evidence="2 3">NBRC 108638</strain>
    </source>
</reference>
<feature type="region of interest" description="Disordered" evidence="1">
    <location>
        <begin position="1"/>
        <end position="80"/>
    </location>
</feature>
<protein>
    <submittedName>
        <fullName evidence="2">Uncharacterized protein</fullName>
    </submittedName>
</protein>